<proteinExistence type="inferred from homology"/>
<keyword evidence="6" id="KW-1185">Reference proteome</keyword>
<dbReference type="NCBIfam" id="TIGR01730">
    <property type="entry name" value="RND_mfp"/>
    <property type="match status" value="1"/>
</dbReference>
<gene>
    <name evidence="5" type="ORF">SAMN05192551_104263</name>
</gene>
<evidence type="ECO:0000259" key="3">
    <source>
        <dbReference type="Pfam" id="PF25954"/>
    </source>
</evidence>
<evidence type="ECO:0000256" key="1">
    <source>
        <dbReference type="ARBA" id="ARBA00009477"/>
    </source>
</evidence>
<dbReference type="STRING" id="69895.SAMN05192551_104263"/>
<evidence type="ECO:0000313" key="6">
    <source>
        <dbReference type="Proteomes" id="UP000199287"/>
    </source>
</evidence>
<dbReference type="Gene3D" id="2.40.50.100">
    <property type="match status" value="1"/>
</dbReference>
<dbReference type="EMBL" id="FOQA01000004">
    <property type="protein sequence ID" value="SFH94681.1"/>
    <property type="molecule type" value="Genomic_DNA"/>
</dbReference>
<dbReference type="Pfam" id="PF25954">
    <property type="entry name" value="Beta-barrel_RND_2"/>
    <property type="match status" value="1"/>
</dbReference>
<dbReference type="RefSeq" id="WP_093371799.1">
    <property type="nucleotide sequence ID" value="NZ_FOQA01000004.1"/>
</dbReference>
<dbReference type="InterPro" id="IPR058637">
    <property type="entry name" value="YknX-like_C"/>
</dbReference>
<feature type="domain" description="YknX-like C-terminal permuted SH3-like" evidence="4">
    <location>
        <begin position="334"/>
        <end position="399"/>
    </location>
</feature>
<comment type="similarity">
    <text evidence="1">Belongs to the membrane fusion protein (MFP) (TC 8.A.1) family.</text>
</comment>
<dbReference type="AlphaFoldDB" id="A0A1I3E7K4"/>
<dbReference type="Gene3D" id="2.40.30.170">
    <property type="match status" value="1"/>
</dbReference>
<dbReference type="InterPro" id="IPR058792">
    <property type="entry name" value="Beta-barrel_RND_2"/>
</dbReference>
<dbReference type="InterPro" id="IPR006143">
    <property type="entry name" value="RND_pump_MFP"/>
</dbReference>
<dbReference type="OrthoDB" id="9810430at2"/>
<accession>A0A1I3E7K4</accession>
<dbReference type="Pfam" id="PF25989">
    <property type="entry name" value="YknX_C"/>
    <property type="match status" value="1"/>
</dbReference>
<dbReference type="PANTHER" id="PTHR30469">
    <property type="entry name" value="MULTIDRUG RESISTANCE PROTEIN MDTA"/>
    <property type="match status" value="1"/>
</dbReference>
<evidence type="ECO:0000313" key="5">
    <source>
        <dbReference type="EMBL" id="SFH94681.1"/>
    </source>
</evidence>
<keyword evidence="2" id="KW-0175">Coiled coil</keyword>
<feature type="domain" description="CusB-like beta-barrel" evidence="3">
    <location>
        <begin position="251"/>
        <end position="323"/>
    </location>
</feature>
<dbReference type="Gene3D" id="2.40.420.20">
    <property type="match status" value="1"/>
</dbReference>
<reference evidence="6" key="1">
    <citation type="submission" date="2016-10" db="EMBL/GenBank/DDBJ databases">
        <authorList>
            <person name="Varghese N."/>
            <person name="Submissions S."/>
        </authorList>
    </citation>
    <scope>NUCLEOTIDE SEQUENCE [LARGE SCALE GENOMIC DNA]</scope>
    <source>
        <strain evidence="6">Z-7934</strain>
    </source>
</reference>
<protein>
    <submittedName>
        <fullName evidence="5">RND family efflux transporter, MFP subunit</fullName>
    </submittedName>
</protein>
<dbReference type="GO" id="GO:1990281">
    <property type="term" value="C:efflux pump complex"/>
    <property type="evidence" value="ECO:0007669"/>
    <property type="project" value="TreeGrafter"/>
</dbReference>
<evidence type="ECO:0000256" key="2">
    <source>
        <dbReference type="SAM" id="Coils"/>
    </source>
</evidence>
<organism evidence="5 6">
    <name type="scientific">Tindallia magadiensis</name>
    <dbReference type="NCBI Taxonomy" id="69895"/>
    <lineage>
        <taxon>Bacteria</taxon>
        <taxon>Bacillati</taxon>
        <taxon>Bacillota</taxon>
        <taxon>Clostridia</taxon>
        <taxon>Peptostreptococcales</taxon>
        <taxon>Tindalliaceae</taxon>
        <taxon>Tindallia</taxon>
    </lineage>
</organism>
<evidence type="ECO:0000259" key="4">
    <source>
        <dbReference type="Pfam" id="PF25989"/>
    </source>
</evidence>
<dbReference type="Proteomes" id="UP000199287">
    <property type="component" value="Unassembled WGS sequence"/>
</dbReference>
<dbReference type="PANTHER" id="PTHR30469:SF15">
    <property type="entry name" value="HLYD FAMILY OF SECRETION PROTEINS"/>
    <property type="match status" value="1"/>
</dbReference>
<sequence length="403" mass="43715">MNKKVIITMLVIVTLVAGLLVLRLGGRRGVENTPEDVSTPVEVQTSKRETISDRMVLNGRIEANDEAMVMPLAQGKVDSISVGLGEFVEKDQTLMVIDQANSLRSLEQAEKSLELARQDAERAEAGVEQALLGVENAEDQHADAQANLERIQALYNAGAASQTELEQAELAANSRQVENARSQLRQAEVGYQQALNQVAQAEIGYRQAADALEDTIVKAPMSGVVSSLNVVAGEMAGSSQPVAIISDIDQVYFQANVAENIINSLRLNQEVTIIIPAAALEIEATVDFISSTINPETNLYKVRAYLENEDYQIRTGMSATAETAMNTRENVIAVNRRSVIERDGETYIFVIEGDSAKRKDVTLGMESEVAVEIVDGIEEGETIVVKGQHYLADGDKIRVVGGE</sequence>
<dbReference type="SUPFAM" id="SSF111369">
    <property type="entry name" value="HlyD-like secretion proteins"/>
    <property type="match status" value="2"/>
</dbReference>
<dbReference type="Gene3D" id="1.10.287.470">
    <property type="entry name" value="Helix hairpin bin"/>
    <property type="match status" value="1"/>
</dbReference>
<feature type="coiled-coil region" evidence="2">
    <location>
        <begin position="103"/>
        <end position="197"/>
    </location>
</feature>
<name>A0A1I3E7K4_9FIRM</name>
<dbReference type="GO" id="GO:0015562">
    <property type="term" value="F:efflux transmembrane transporter activity"/>
    <property type="evidence" value="ECO:0007669"/>
    <property type="project" value="TreeGrafter"/>
</dbReference>